<accession>A0ABY3R2I0</accession>
<sequence length="463" mass="49938">MDPFNSINPFDRDFAAYNAAVPQPQQQQAEFEPHLDEVPQLDTTADAGGPVSPDRYYPHLSDEDRRLTEALELGTTARDHQAPDPGEAVRHFDWSDGYQPAPNELTGSAPSSSHEVLMGEDYTGELRPAKRQRTLSHAEVDAIGRQLSESGNSVAPVLMEHPSAPSPFGPVVGSPLVIPAEGYDEDLLWAMMEDAGPSSPFGPVVGSPLVIPAEGYDEDLLWAMMEDAGPSSPFGPVVGSPLVIPAEGYDEDLLWAMMEDAGPSSSREPTARHHQALDLESVVRPFNFRQGDQQASAALDPSNVPPSQDSRPNSFIVHNDRYTALCVPAAAMRRSTPLNPPGAAIPLRSRPENVLQPGAQRANRASPALLGRSMEQAAPASARSEKTSPAVREIYAASFAVPEDFSHGTQPASDTMLSNLGRWGLLPDAAQPVKQYDIRGERYTALRGPGGPNDVRLIHHPRV</sequence>
<dbReference type="RefSeq" id="WP_231145939.1">
    <property type="nucleotide sequence ID" value="NZ_CP088102.1"/>
</dbReference>
<evidence type="ECO:0000313" key="3">
    <source>
        <dbReference type="Proteomes" id="UP001430990"/>
    </source>
</evidence>
<feature type="region of interest" description="Disordered" evidence="1">
    <location>
        <begin position="18"/>
        <end position="61"/>
    </location>
</feature>
<reference evidence="2" key="1">
    <citation type="submission" date="2021-11" db="EMBL/GenBank/DDBJ databases">
        <title>Australian commercial rhizobial inoculants.</title>
        <authorList>
            <person name="Kohlmeier M.G."/>
            <person name="O'Hara G.W."/>
            <person name="Colombi E."/>
            <person name="Ramsay J.P."/>
            <person name="Terpolilli J."/>
        </authorList>
    </citation>
    <scope>NUCLEOTIDE SEQUENCE</scope>
    <source>
        <strain evidence="2">CC829</strain>
        <plasmid evidence="2">pCC829_2</plasmid>
    </source>
</reference>
<protein>
    <submittedName>
        <fullName evidence="2">Uncharacterized protein</fullName>
    </submittedName>
</protein>
<dbReference type="Proteomes" id="UP001430990">
    <property type="component" value="Plasmid pCC829_2"/>
</dbReference>
<keyword evidence="3" id="KW-1185">Reference proteome</keyword>
<feature type="compositionally biased region" description="Low complexity" evidence="1">
    <location>
        <begin position="18"/>
        <end position="29"/>
    </location>
</feature>
<keyword evidence="2" id="KW-0614">Plasmid</keyword>
<evidence type="ECO:0000313" key="2">
    <source>
        <dbReference type="EMBL" id="UFW92138.1"/>
    </source>
</evidence>
<gene>
    <name evidence="2" type="ORF">BjapCC829_48780</name>
</gene>
<feature type="region of interest" description="Disordered" evidence="1">
    <location>
        <begin position="337"/>
        <end position="367"/>
    </location>
</feature>
<name>A0ABY3R2I0_9BRAD</name>
<proteinExistence type="predicted"/>
<dbReference type="EMBL" id="CP088102">
    <property type="protein sequence ID" value="UFW92138.1"/>
    <property type="molecule type" value="Genomic_DNA"/>
</dbReference>
<evidence type="ECO:0000256" key="1">
    <source>
        <dbReference type="SAM" id="MobiDB-lite"/>
    </source>
</evidence>
<organism evidence="2 3">
    <name type="scientific">Bradyrhizobium barranii</name>
    <dbReference type="NCBI Taxonomy" id="2992140"/>
    <lineage>
        <taxon>Bacteria</taxon>
        <taxon>Pseudomonadati</taxon>
        <taxon>Pseudomonadota</taxon>
        <taxon>Alphaproteobacteria</taxon>
        <taxon>Hyphomicrobiales</taxon>
        <taxon>Nitrobacteraceae</taxon>
        <taxon>Bradyrhizobium</taxon>
    </lineage>
</organism>
<feature type="region of interest" description="Disordered" evidence="1">
    <location>
        <begin position="294"/>
        <end position="314"/>
    </location>
</feature>
<geneLocation type="plasmid" evidence="2 3">
    <name>pCC829_2</name>
</geneLocation>